<feature type="transmembrane region" description="Helical" evidence="1">
    <location>
        <begin position="38"/>
        <end position="61"/>
    </location>
</feature>
<keyword evidence="1" id="KW-0812">Transmembrane</keyword>
<dbReference type="Proteomes" id="UP000800200">
    <property type="component" value="Unassembled WGS sequence"/>
</dbReference>
<organism evidence="2 3">
    <name type="scientific">Zopfia rhizophila CBS 207.26</name>
    <dbReference type="NCBI Taxonomy" id="1314779"/>
    <lineage>
        <taxon>Eukaryota</taxon>
        <taxon>Fungi</taxon>
        <taxon>Dikarya</taxon>
        <taxon>Ascomycota</taxon>
        <taxon>Pezizomycotina</taxon>
        <taxon>Dothideomycetes</taxon>
        <taxon>Dothideomycetes incertae sedis</taxon>
        <taxon>Zopfiaceae</taxon>
        <taxon>Zopfia</taxon>
    </lineage>
</organism>
<evidence type="ECO:0000313" key="3">
    <source>
        <dbReference type="Proteomes" id="UP000800200"/>
    </source>
</evidence>
<gene>
    <name evidence="2" type="ORF">K469DRAFT_727996</name>
</gene>
<evidence type="ECO:0000313" key="2">
    <source>
        <dbReference type="EMBL" id="KAF2183435.1"/>
    </source>
</evidence>
<proteinExistence type="predicted"/>
<keyword evidence="1" id="KW-1133">Transmembrane helix</keyword>
<evidence type="ECO:0000256" key="1">
    <source>
        <dbReference type="SAM" id="Phobius"/>
    </source>
</evidence>
<reference evidence="2" key="1">
    <citation type="journal article" date="2020" name="Stud. Mycol.">
        <title>101 Dothideomycetes genomes: a test case for predicting lifestyles and emergence of pathogens.</title>
        <authorList>
            <person name="Haridas S."/>
            <person name="Albert R."/>
            <person name="Binder M."/>
            <person name="Bloem J."/>
            <person name="Labutti K."/>
            <person name="Salamov A."/>
            <person name="Andreopoulos B."/>
            <person name="Baker S."/>
            <person name="Barry K."/>
            <person name="Bills G."/>
            <person name="Bluhm B."/>
            <person name="Cannon C."/>
            <person name="Castanera R."/>
            <person name="Culley D."/>
            <person name="Daum C."/>
            <person name="Ezra D."/>
            <person name="Gonzalez J."/>
            <person name="Henrissat B."/>
            <person name="Kuo A."/>
            <person name="Liang C."/>
            <person name="Lipzen A."/>
            <person name="Lutzoni F."/>
            <person name="Magnuson J."/>
            <person name="Mondo S."/>
            <person name="Nolan M."/>
            <person name="Ohm R."/>
            <person name="Pangilinan J."/>
            <person name="Park H.-J."/>
            <person name="Ramirez L."/>
            <person name="Alfaro M."/>
            <person name="Sun H."/>
            <person name="Tritt A."/>
            <person name="Yoshinaga Y."/>
            <person name="Zwiers L.-H."/>
            <person name="Turgeon B."/>
            <person name="Goodwin S."/>
            <person name="Spatafora J."/>
            <person name="Crous P."/>
            <person name="Grigoriev I."/>
        </authorList>
    </citation>
    <scope>NUCLEOTIDE SEQUENCE</scope>
    <source>
        <strain evidence="2">CBS 207.26</strain>
    </source>
</reference>
<sequence length="263" mass="30940">MLLETEFVEVIFVVTSQYLASLIRFTNGALSILYKLRYYGCIVSMNLLITLILRIINSYILHVPPVYPIPKEMKWQKAIGMEHYLIGELITTEIDGWVVLRISPNRHCSFSGPFRSIREYLRAYIKSLLIALEMQQGIKEYKERFLERIKDFVKNRMHKIPTIVEDIPIVAMHADIGLHNVIVSNQTKIKAMLFRRPAPNGFGPEYYCASELREAFWGTITDWKQFGLFMKPEWRPKDLPEDEIQDFWRENIRVVESTLDKYS</sequence>
<dbReference type="AlphaFoldDB" id="A0A6A6DXE8"/>
<dbReference type="EMBL" id="ML994642">
    <property type="protein sequence ID" value="KAF2183435.1"/>
    <property type="molecule type" value="Genomic_DNA"/>
</dbReference>
<name>A0A6A6DXE8_9PEZI</name>
<accession>A0A6A6DXE8</accession>
<evidence type="ECO:0008006" key="4">
    <source>
        <dbReference type="Google" id="ProtNLM"/>
    </source>
</evidence>
<dbReference type="OrthoDB" id="3730767at2759"/>
<feature type="transmembrane region" description="Helical" evidence="1">
    <location>
        <begin position="6"/>
        <end position="26"/>
    </location>
</feature>
<keyword evidence="1" id="KW-0472">Membrane</keyword>
<protein>
    <recommendedName>
        <fullName evidence="4">Aminoglycoside phosphotransferase domain-containing protein</fullName>
    </recommendedName>
</protein>
<keyword evidence="3" id="KW-1185">Reference proteome</keyword>